<feature type="region of interest" description="Disordered" evidence="1">
    <location>
        <begin position="83"/>
        <end position="108"/>
    </location>
</feature>
<accession>A0A5E4D4X0</accession>
<evidence type="ECO:0000256" key="1">
    <source>
        <dbReference type="SAM" id="MobiDB-lite"/>
    </source>
</evidence>
<reference evidence="2" key="1">
    <citation type="submission" date="2019-04" db="EMBL/GenBank/DDBJ databases">
        <authorList>
            <person name="Alioto T."/>
            <person name="Alioto T."/>
        </authorList>
    </citation>
    <scope>NUCLEOTIDE SEQUENCE [LARGE SCALE GENOMIC DNA]</scope>
</reference>
<proteinExistence type="predicted"/>
<dbReference type="Proteomes" id="UP000335636">
    <property type="component" value="Unassembled WGS sequence"/>
</dbReference>
<name>A0A5E4D4X0_MARMO</name>
<evidence type="ECO:0000313" key="3">
    <source>
        <dbReference type="Proteomes" id="UP000335636"/>
    </source>
</evidence>
<protein>
    <submittedName>
        <fullName evidence="2">Uncharacterized protein</fullName>
    </submittedName>
</protein>
<feature type="non-terminal residue" evidence="2">
    <location>
        <position position="1"/>
    </location>
</feature>
<sequence length="108" mass="11907">CAQHGDKHAPLRLASALCAREIFLRTVVILRSHSPLESSEPVKDEREPDMRLASSPILMCLPGNLGSRAVAWDPQLLTAGANDGPQQKSWLHQQEPPTWFTNGSCLPR</sequence>
<feature type="non-terminal residue" evidence="2">
    <location>
        <position position="108"/>
    </location>
</feature>
<gene>
    <name evidence="2" type="ORF">MONAX_5E028076</name>
</gene>
<dbReference type="EMBL" id="CABDUW010003466">
    <property type="protein sequence ID" value="VTJ89283.1"/>
    <property type="molecule type" value="Genomic_DNA"/>
</dbReference>
<dbReference type="AlphaFoldDB" id="A0A5E4D4X0"/>
<keyword evidence="3" id="KW-1185">Reference proteome</keyword>
<comment type="caution">
    <text evidence="2">The sequence shown here is derived from an EMBL/GenBank/DDBJ whole genome shotgun (WGS) entry which is preliminary data.</text>
</comment>
<organism evidence="2 3">
    <name type="scientific">Marmota monax</name>
    <name type="common">Woodchuck</name>
    <dbReference type="NCBI Taxonomy" id="9995"/>
    <lineage>
        <taxon>Eukaryota</taxon>
        <taxon>Metazoa</taxon>
        <taxon>Chordata</taxon>
        <taxon>Craniata</taxon>
        <taxon>Vertebrata</taxon>
        <taxon>Euteleostomi</taxon>
        <taxon>Mammalia</taxon>
        <taxon>Eutheria</taxon>
        <taxon>Euarchontoglires</taxon>
        <taxon>Glires</taxon>
        <taxon>Rodentia</taxon>
        <taxon>Sciuromorpha</taxon>
        <taxon>Sciuridae</taxon>
        <taxon>Xerinae</taxon>
        <taxon>Marmotini</taxon>
        <taxon>Marmota</taxon>
    </lineage>
</organism>
<feature type="compositionally biased region" description="Polar residues" evidence="1">
    <location>
        <begin position="84"/>
        <end position="108"/>
    </location>
</feature>
<evidence type="ECO:0000313" key="2">
    <source>
        <dbReference type="EMBL" id="VTJ89283.1"/>
    </source>
</evidence>